<evidence type="ECO:0000313" key="7">
    <source>
        <dbReference type="EMBL" id="URN96007.1"/>
    </source>
</evidence>
<dbReference type="InterPro" id="IPR043131">
    <property type="entry name" value="BCAT-like_N"/>
</dbReference>
<dbReference type="Pfam" id="PF01063">
    <property type="entry name" value="Aminotran_4"/>
    <property type="match status" value="1"/>
</dbReference>
<name>A0A9J6ZJ18_9BACL</name>
<dbReference type="PROSITE" id="PS00770">
    <property type="entry name" value="AA_TRANSFER_CLASS_4"/>
    <property type="match status" value="1"/>
</dbReference>
<dbReference type="EMBL" id="CP097899">
    <property type="protein sequence ID" value="URN96007.1"/>
    <property type="molecule type" value="Genomic_DNA"/>
</dbReference>
<evidence type="ECO:0000313" key="8">
    <source>
        <dbReference type="Proteomes" id="UP001056756"/>
    </source>
</evidence>
<dbReference type="InterPro" id="IPR018300">
    <property type="entry name" value="Aminotrans_IV_CS"/>
</dbReference>
<dbReference type="InterPro" id="IPR036038">
    <property type="entry name" value="Aminotransferase-like"/>
</dbReference>
<proteinExistence type="inferred from homology"/>
<comment type="cofactor">
    <cofactor evidence="1 6">
        <name>pyridoxal 5'-phosphate</name>
        <dbReference type="ChEBI" id="CHEBI:597326"/>
    </cofactor>
</comment>
<organism evidence="7 8">
    <name type="scientific">Candidatus Pristimantibacillus lignocellulolyticus</name>
    <dbReference type="NCBI Taxonomy" id="2994561"/>
    <lineage>
        <taxon>Bacteria</taxon>
        <taxon>Bacillati</taxon>
        <taxon>Bacillota</taxon>
        <taxon>Bacilli</taxon>
        <taxon>Bacillales</taxon>
        <taxon>Paenibacillaceae</taxon>
        <taxon>Candidatus Pristimantibacillus</taxon>
    </lineage>
</organism>
<dbReference type="CDD" id="cd00449">
    <property type="entry name" value="PLPDE_IV"/>
    <property type="match status" value="1"/>
</dbReference>
<evidence type="ECO:0000256" key="4">
    <source>
        <dbReference type="ARBA" id="ARBA00022898"/>
    </source>
</evidence>
<accession>A0A9J6ZJ18</accession>
<dbReference type="NCBIfam" id="NF005800">
    <property type="entry name" value="PRK07650.1"/>
    <property type="match status" value="1"/>
</dbReference>
<dbReference type="Gene3D" id="3.30.470.10">
    <property type="match status" value="1"/>
</dbReference>
<dbReference type="GO" id="GO:0008696">
    <property type="term" value="F:4-amino-4-deoxychorismate lyase activity"/>
    <property type="evidence" value="ECO:0007669"/>
    <property type="project" value="UniProtKB-EC"/>
</dbReference>
<keyword evidence="4 6" id="KW-0663">Pyridoxal phosphate</keyword>
<dbReference type="AlphaFoldDB" id="A0A9J6ZJ18"/>
<dbReference type="GO" id="GO:0005829">
    <property type="term" value="C:cytosol"/>
    <property type="evidence" value="ECO:0007669"/>
    <property type="project" value="TreeGrafter"/>
</dbReference>
<evidence type="ECO:0000256" key="2">
    <source>
        <dbReference type="ARBA" id="ARBA00009320"/>
    </source>
</evidence>
<dbReference type="InterPro" id="IPR043132">
    <property type="entry name" value="BCAT-like_C"/>
</dbReference>
<comment type="similarity">
    <text evidence="2 5">Belongs to the class-IV pyridoxal-phosphate-dependent aminotransferase family.</text>
</comment>
<evidence type="ECO:0000256" key="3">
    <source>
        <dbReference type="ARBA" id="ARBA00011738"/>
    </source>
</evidence>
<evidence type="ECO:0000256" key="5">
    <source>
        <dbReference type="RuleBase" id="RU004106"/>
    </source>
</evidence>
<dbReference type="PANTHER" id="PTHR42743:SF11">
    <property type="entry name" value="AMINODEOXYCHORISMATE LYASE"/>
    <property type="match status" value="1"/>
</dbReference>
<keyword evidence="7" id="KW-0456">Lyase</keyword>
<dbReference type="SUPFAM" id="SSF56752">
    <property type="entry name" value="D-aminoacid aminotransferase-like PLP-dependent enzymes"/>
    <property type="match status" value="1"/>
</dbReference>
<dbReference type="Proteomes" id="UP001056756">
    <property type="component" value="Chromosome"/>
</dbReference>
<dbReference type="GO" id="GO:0046394">
    <property type="term" value="P:carboxylic acid biosynthetic process"/>
    <property type="evidence" value="ECO:0007669"/>
    <property type="project" value="UniProtKB-ARBA"/>
</dbReference>
<dbReference type="KEGG" id="plig:NAG76_07170"/>
<reference evidence="7" key="1">
    <citation type="submission" date="2022-05" db="EMBL/GenBank/DDBJ databases">
        <title>Novel bacterial taxa in a minimal lignocellulolytic consortium and its capacity to transform plastics disclosed by genome-resolved metagenomics.</title>
        <authorList>
            <person name="Rodriguez C.A.D."/>
            <person name="Diaz-Garcia L."/>
            <person name="Herrera K."/>
            <person name="Tarazona N.A."/>
            <person name="Sproer C."/>
            <person name="Overmann J."/>
            <person name="Jimenez D.J."/>
        </authorList>
    </citation>
    <scope>NUCLEOTIDE SEQUENCE</scope>
    <source>
        <strain evidence="7">MAG5</strain>
    </source>
</reference>
<dbReference type="Gene3D" id="3.20.10.10">
    <property type="entry name" value="D-amino Acid Aminotransferase, subunit A, domain 2"/>
    <property type="match status" value="1"/>
</dbReference>
<sequence length="290" mass="32596">MKIYLNGKMMNAEEAMVSVYDHGFLYGLGLFETFRTYGGQSFLLERHMKRLETASQYLGIKLSITLEQLQWIVQSLLEANELEDGYVRVTVSAGAGELGLPTQDYNEPTVVVMVKPISNPTFEQWSKGKALQLLQTVRNTPEGPYRFKSLHYMNNIIAKRELLALGEATIVGAEGLMLSNKGYIAEGIVSNLFFVKDEIMYTPHLDTGILPGITREFVIELARQHGLTVVEGFYTFEELWEATEIWMTNSIQELIPITTLLDAEGQRRSVSKGTAGNYCKKLSAAYRATI</sequence>
<comment type="subunit">
    <text evidence="3">Homodimer.</text>
</comment>
<dbReference type="FunFam" id="3.20.10.10:FF:000002">
    <property type="entry name" value="D-alanine aminotransferase"/>
    <property type="match status" value="1"/>
</dbReference>
<evidence type="ECO:0000256" key="1">
    <source>
        <dbReference type="ARBA" id="ARBA00001933"/>
    </source>
</evidence>
<evidence type="ECO:0000256" key="6">
    <source>
        <dbReference type="RuleBase" id="RU004516"/>
    </source>
</evidence>
<dbReference type="PANTHER" id="PTHR42743">
    <property type="entry name" value="AMINO-ACID AMINOTRANSFERASE"/>
    <property type="match status" value="1"/>
</dbReference>
<protein>
    <submittedName>
        <fullName evidence="7">Aminodeoxychorismate lyase</fullName>
        <ecNumber evidence="7">4.1.3.38</ecNumber>
    </submittedName>
</protein>
<dbReference type="InterPro" id="IPR001544">
    <property type="entry name" value="Aminotrans_IV"/>
</dbReference>
<dbReference type="EC" id="4.1.3.38" evidence="7"/>
<dbReference type="InterPro" id="IPR050571">
    <property type="entry name" value="Class-IV_PLP-Dep_Aminotrnsfr"/>
</dbReference>
<dbReference type="GO" id="GO:0008652">
    <property type="term" value="P:amino acid biosynthetic process"/>
    <property type="evidence" value="ECO:0007669"/>
    <property type="project" value="UniProtKB-ARBA"/>
</dbReference>
<gene>
    <name evidence="7" type="primary">pabC</name>
    <name evidence="7" type="ORF">NAG76_07170</name>
</gene>